<evidence type="ECO:0000313" key="2">
    <source>
        <dbReference type="EMBL" id="RPD57898.1"/>
    </source>
</evidence>
<organism evidence="2 3">
    <name type="scientific">Lentinus tigrinus ALCF2SS1-6</name>
    <dbReference type="NCBI Taxonomy" id="1328759"/>
    <lineage>
        <taxon>Eukaryota</taxon>
        <taxon>Fungi</taxon>
        <taxon>Dikarya</taxon>
        <taxon>Basidiomycota</taxon>
        <taxon>Agaricomycotina</taxon>
        <taxon>Agaricomycetes</taxon>
        <taxon>Polyporales</taxon>
        <taxon>Polyporaceae</taxon>
        <taxon>Lentinus</taxon>
    </lineage>
</organism>
<dbReference type="AlphaFoldDB" id="A0A5C2S354"/>
<evidence type="ECO:0000313" key="3">
    <source>
        <dbReference type="Proteomes" id="UP000313359"/>
    </source>
</evidence>
<dbReference type="OrthoDB" id="2952577at2759"/>
<feature type="non-terminal residue" evidence="2">
    <location>
        <position position="87"/>
    </location>
</feature>
<protein>
    <submittedName>
        <fullName evidence="2">Uncharacterized protein</fullName>
    </submittedName>
</protein>
<proteinExistence type="predicted"/>
<gene>
    <name evidence="2" type="ORF">L227DRAFT_477500</name>
</gene>
<keyword evidence="1" id="KW-0732">Signal</keyword>
<keyword evidence="3" id="KW-1185">Reference proteome</keyword>
<feature type="signal peptide" evidence="1">
    <location>
        <begin position="1"/>
        <end position="18"/>
    </location>
</feature>
<sequence length="87" mass="9482">PFIVAALLMVTICHSIASLSFPQVEYVLATLRVVLFGALTFSLVDRTVTRSSLTPEQAALLQSIPLDIRTVIDMLGVEPDVTRYACC</sequence>
<accession>A0A5C2S354</accession>
<evidence type="ECO:0000256" key="1">
    <source>
        <dbReference type="SAM" id="SignalP"/>
    </source>
</evidence>
<feature type="chain" id="PRO_5022885369" evidence="1">
    <location>
        <begin position="19"/>
        <end position="87"/>
    </location>
</feature>
<dbReference type="EMBL" id="ML122278">
    <property type="protein sequence ID" value="RPD57898.1"/>
    <property type="molecule type" value="Genomic_DNA"/>
</dbReference>
<dbReference type="Proteomes" id="UP000313359">
    <property type="component" value="Unassembled WGS sequence"/>
</dbReference>
<reference evidence="2" key="1">
    <citation type="journal article" date="2018" name="Genome Biol. Evol.">
        <title>Genomics and development of Lentinus tigrinus, a white-rot wood-decaying mushroom with dimorphic fruiting bodies.</title>
        <authorList>
            <person name="Wu B."/>
            <person name="Xu Z."/>
            <person name="Knudson A."/>
            <person name="Carlson A."/>
            <person name="Chen N."/>
            <person name="Kovaka S."/>
            <person name="LaButti K."/>
            <person name="Lipzen A."/>
            <person name="Pennachio C."/>
            <person name="Riley R."/>
            <person name="Schakwitz W."/>
            <person name="Umezawa K."/>
            <person name="Ohm R.A."/>
            <person name="Grigoriev I.V."/>
            <person name="Nagy L.G."/>
            <person name="Gibbons J."/>
            <person name="Hibbett D."/>
        </authorList>
    </citation>
    <scope>NUCLEOTIDE SEQUENCE [LARGE SCALE GENOMIC DNA]</scope>
    <source>
        <strain evidence="2">ALCF2SS1-6</strain>
    </source>
</reference>
<name>A0A5C2S354_9APHY</name>
<feature type="non-terminal residue" evidence="2">
    <location>
        <position position="1"/>
    </location>
</feature>